<feature type="compositionally biased region" description="Low complexity" evidence="7">
    <location>
        <begin position="210"/>
        <end position="219"/>
    </location>
</feature>
<dbReference type="GO" id="GO:0047496">
    <property type="term" value="P:vesicle transport along microtubule"/>
    <property type="evidence" value="ECO:0007669"/>
    <property type="project" value="TreeGrafter"/>
</dbReference>
<dbReference type="PANTHER" id="PTHR10921">
    <property type="entry name" value="NUCLEAR DISTRIBUTION PROTEIN NUDE HOMOLOG 1"/>
    <property type="match status" value="1"/>
</dbReference>
<dbReference type="EMBL" id="MU157833">
    <property type="protein sequence ID" value="KAF9532042.1"/>
    <property type="molecule type" value="Genomic_DNA"/>
</dbReference>
<feature type="compositionally biased region" description="Low complexity" evidence="7">
    <location>
        <begin position="623"/>
        <end position="637"/>
    </location>
</feature>
<keyword evidence="5" id="KW-0175">Coiled coil</keyword>
<sequence>MTAVLSASDIFRKDRHMSLEDNFPPDTDWREKYNEVLDMLSETRAELDEFHTASKELEAELESELQRTEKSQQELQAKVARSEHDRDEWKSKFMTLQTNHNTTTTSLQRELDKLRQEHQKTKELIRELEMGNDDLERNERAVSSSLADMERKYSTVLEEKILLEHELLEKAGLEEETQRLKDELRDANVETSILKDQITALNARPPPQPAQASRPAMPSTDNLLKTLPPPDMDMADISPSSETAPPPPDTITTPKANSRPAVPASFISHAMQREKSSPSIPLKTTTNLMRSTTLPGLSSPSAIPSPRTFVRPNTTARSASIATTSSSGSMARNKGVQMVSEMRARVKNLEQKIHTRVPRLRMASITGRQAAASPHYGSVTPVSSSSSVKSSSSTAKTSWESQRKSAESRTSNDSGSERSDPKNAGDSSGWVLIMEDSPSPQKDKEATKRAKERRRLSNPSAFRPGASTYRAPSPSMTTGSLHTGPHSLAISTGLRRPQSRLSAGGTPSASRPQTPTFLPLPSSSSRYGGLSQSTGIKRSTGPDALNHPYTNGKLKRASIGKGVSPPVPPLPKSTRARPITMPPLQYRRDSGGTSPGDDLKDLPDLPDDLLNHVTIRGNSRMPSSTSTTSASSALSKSRIGRPSAGGLSVRRSGGPDALDIKDLRPRSATSS</sequence>
<dbReference type="PANTHER" id="PTHR10921:SF1">
    <property type="entry name" value="NUCLEAR DISTRIBUTION PROTEIN NUDE HOMOLOG"/>
    <property type="match status" value="1"/>
</dbReference>
<evidence type="ECO:0000256" key="3">
    <source>
        <dbReference type="ARBA" id="ARBA00022490"/>
    </source>
</evidence>
<feature type="compositionally biased region" description="Basic and acidic residues" evidence="7">
    <location>
        <begin position="61"/>
        <end position="72"/>
    </location>
</feature>
<evidence type="ECO:0000259" key="8">
    <source>
        <dbReference type="Pfam" id="PF04880"/>
    </source>
</evidence>
<dbReference type="Gene3D" id="6.10.250.1080">
    <property type="match status" value="1"/>
</dbReference>
<dbReference type="GO" id="GO:0000132">
    <property type="term" value="P:establishment of mitotic spindle orientation"/>
    <property type="evidence" value="ECO:0007669"/>
    <property type="project" value="TreeGrafter"/>
</dbReference>
<gene>
    <name evidence="9" type="ORF">CPB83DRAFT_891374</name>
</gene>
<dbReference type="OrthoDB" id="5877028at2759"/>
<feature type="compositionally biased region" description="Low complexity" evidence="7">
    <location>
        <begin position="314"/>
        <end position="331"/>
    </location>
</feature>
<dbReference type="GO" id="GO:0007020">
    <property type="term" value="P:microtubule nucleation"/>
    <property type="evidence" value="ECO:0007669"/>
    <property type="project" value="TreeGrafter"/>
</dbReference>
<dbReference type="GO" id="GO:0005874">
    <property type="term" value="C:microtubule"/>
    <property type="evidence" value="ECO:0007669"/>
    <property type="project" value="UniProtKB-KW"/>
</dbReference>
<evidence type="ECO:0000256" key="6">
    <source>
        <dbReference type="ARBA" id="ARBA00023212"/>
    </source>
</evidence>
<dbReference type="AlphaFoldDB" id="A0A9P6EN51"/>
<evidence type="ECO:0000313" key="10">
    <source>
        <dbReference type="Proteomes" id="UP000807306"/>
    </source>
</evidence>
<feature type="region of interest" description="Disordered" evidence="7">
    <location>
        <begin position="294"/>
        <end position="337"/>
    </location>
</feature>
<evidence type="ECO:0000256" key="7">
    <source>
        <dbReference type="SAM" id="MobiDB-lite"/>
    </source>
</evidence>
<comment type="caution">
    <text evidence="9">The sequence shown here is derived from an EMBL/GenBank/DDBJ whole genome shotgun (WGS) entry which is preliminary data.</text>
</comment>
<feature type="region of interest" description="Disordered" evidence="7">
    <location>
        <begin position="198"/>
        <end position="260"/>
    </location>
</feature>
<evidence type="ECO:0000313" key="9">
    <source>
        <dbReference type="EMBL" id="KAF9532042.1"/>
    </source>
</evidence>
<evidence type="ECO:0000256" key="2">
    <source>
        <dbReference type="ARBA" id="ARBA00007429"/>
    </source>
</evidence>
<organism evidence="9 10">
    <name type="scientific">Crepidotus variabilis</name>
    <dbReference type="NCBI Taxonomy" id="179855"/>
    <lineage>
        <taxon>Eukaryota</taxon>
        <taxon>Fungi</taxon>
        <taxon>Dikarya</taxon>
        <taxon>Basidiomycota</taxon>
        <taxon>Agaricomycotina</taxon>
        <taxon>Agaricomycetes</taxon>
        <taxon>Agaricomycetidae</taxon>
        <taxon>Agaricales</taxon>
        <taxon>Agaricineae</taxon>
        <taxon>Crepidotaceae</taxon>
        <taxon>Crepidotus</taxon>
    </lineage>
</organism>
<dbReference type="GO" id="GO:0008017">
    <property type="term" value="F:microtubule binding"/>
    <property type="evidence" value="ECO:0007669"/>
    <property type="project" value="InterPro"/>
</dbReference>
<dbReference type="GO" id="GO:0051642">
    <property type="term" value="P:centrosome localization"/>
    <property type="evidence" value="ECO:0007669"/>
    <property type="project" value="TreeGrafter"/>
</dbReference>
<reference evidence="9" key="1">
    <citation type="submission" date="2020-11" db="EMBL/GenBank/DDBJ databases">
        <authorList>
            <consortium name="DOE Joint Genome Institute"/>
            <person name="Ahrendt S."/>
            <person name="Riley R."/>
            <person name="Andreopoulos W."/>
            <person name="Labutti K."/>
            <person name="Pangilinan J."/>
            <person name="Ruiz-Duenas F.J."/>
            <person name="Barrasa J.M."/>
            <person name="Sanchez-Garcia M."/>
            <person name="Camarero S."/>
            <person name="Miyauchi S."/>
            <person name="Serrano A."/>
            <person name="Linde D."/>
            <person name="Babiker R."/>
            <person name="Drula E."/>
            <person name="Ayuso-Fernandez I."/>
            <person name="Pacheco R."/>
            <person name="Padilla G."/>
            <person name="Ferreira P."/>
            <person name="Barriuso J."/>
            <person name="Kellner H."/>
            <person name="Castanera R."/>
            <person name="Alfaro M."/>
            <person name="Ramirez L."/>
            <person name="Pisabarro A.G."/>
            <person name="Kuo A."/>
            <person name="Tritt A."/>
            <person name="Lipzen A."/>
            <person name="He G."/>
            <person name="Yan M."/>
            <person name="Ng V."/>
            <person name="Cullen D."/>
            <person name="Martin F."/>
            <person name="Rosso M.-N."/>
            <person name="Henrissat B."/>
            <person name="Hibbett D."/>
            <person name="Martinez A.T."/>
            <person name="Grigoriev I.V."/>
        </authorList>
    </citation>
    <scope>NUCLEOTIDE SEQUENCE</scope>
    <source>
        <strain evidence="9">CBS 506.95</strain>
    </source>
</reference>
<comment type="similarity">
    <text evidence="2">Belongs to the nudE family.</text>
</comment>
<feature type="compositionally biased region" description="Low complexity" evidence="7">
    <location>
        <begin position="378"/>
        <end position="398"/>
    </location>
</feature>
<keyword evidence="6" id="KW-0206">Cytoskeleton</keyword>
<accession>A0A9P6EN51</accession>
<keyword evidence="10" id="KW-1185">Reference proteome</keyword>
<feature type="compositionally biased region" description="Polar residues" evidence="7">
    <location>
        <begin position="499"/>
        <end position="516"/>
    </location>
</feature>
<keyword evidence="4" id="KW-0493">Microtubule</keyword>
<comment type="subcellular location">
    <subcellularLocation>
        <location evidence="1">Cytoplasm</location>
        <location evidence="1">Cytoskeleton</location>
    </subcellularLocation>
</comment>
<dbReference type="GO" id="GO:0000776">
    <property type="term" value="C:kinetochore"/>
    <property type="evidence" value="ECO:0007669"/>
    <property type="project" value="TreeGrafter"/>
</dbReference>
<evidence type="ECO:0000256" key="1">
    <source>
        <dbReference type="ARBA" id="ARBA00004245"/>
    </source>
</evidence>
<dbReference type="GO" id="GO:0007059">
    <property type="term" value="P:chromosome segregation"/>
    <property type="evidence" value="ECO:0007669"/>
    <property type="project" value="TreeGrafter"/>
</dbReference>
<feature type="region of interest" description="Disordered" evidence="7">
    <location>
        <begin position="368"/>
        <end position="671"/>
    </location>
</feature>
<dbReference type="InterPro" id="IPR006964">
    <property type="entry name" value="NUDE_dom"/>
</dbReference>
<feature type="region of interest" description="Disordered" evidence="7">
    <location>
        <begin position="61"/>
        <end position="83"/>
    </location>
</feature>
<dbReference type="InterPro" id="IPR033494">
    <property type="entry name" value="NUDE"/>
</dbReference>
<keyword evidence="3" id="KW-0963">Cytoplasm</keyword>
<name>A0A9P6EN51_9AGAR</name>
<dbReference type="Pfam" id="PF04880">
    <property type="entry name" value="NUDE_C"/>
    <property type="match status" value="1"/>
</dbReference>
<dbReference type="GO" id="GO:0005871">
    <property type="term" value="C:kinesin complex"/>
    <property type="evidence" value="ECO:0007669"/>
    <property type="project" value="TreeGrafter"/>
</dbReference>
<protein>
    <recommendedName>
        <fullName evidence="8">NUDE domain-containing protein</fullName>
    </recommendedName>
</protein>
<feature type="domain" description="NUDE" evidence="8">
    <location>
        <begin position="145"/>
        <end position="312"/>
    </location>
</feature>
<evidence type="ECO:0000256" key="5">
    <source>
        <dbReference type="ARBA" id="ARBA00023054"/>
    </source>
</evidence>
<dbReference type="Proteomes" id="UP000807306">
    <property type="component" value="Unassembled WGS sequence"/>
</dbReference>
<proteinExistence type="inferred from homology"/>
<evidence type="ECO:0000256" key="4">
    <source>
        <dbReference type="ARBA" id="ARBA00022701"/>
    </source>
</evidence>